<dbReference type="AlphaFoldDB" id="A0A1W4XAF8"/>
<dbReference type="KEGG" id="apln:108739819"/>
<evidence type="ECO:0000313" key="5">
    <source>
        <dbReference type="Proteomes" id="UP000192223"/>
    </source>
</evidence>
<dbReference type="STRING" id="224129.A0A1W4XAF8"/>
<organism evidence="5 6">
    <name type="scientific">Agrilus planipennis</name>
    <name type="common">Emerald ash borer</name>
    <name type="synonym">Agrilus marcopoli</name>
    <dbReference type="NCBI Taxonomy" id="224129"/>
    <lineage>
        <taxon>Eukaryota</taxon>
        <taxon>Metazoa</taxon>
        <taxon>Ecdysozoa</taxon>
        <taxon>Arthropoda</taxon>
        <taxon>Hexapoda</taxon>
        <taxon>Insecta</taxon>
        <taxon>Pterygota</taxon>
        <taxon>Neoptera</taxon>
        <taxon>Endopterygota</taxon>
        <taxon>Coleoptera</taxon>
        <taxon>Polyphaga</taxon>
        <taxon>Elateriformia</taxon>
        <taxon>Buprestoidea</taxon>
        <taxon>Buprestidae</taxon>
        <taxon>Agrilinae</taxon>
        <taxon>Agrilus</taxon>
    </lineage>
</organism>
<dbReference type="PANTHER" id="PTHR16500:SF3">
    <property type="entry name" value="BRCA2-INTERACTING TRANSCRIPTIONAL REPRESSOR EMSY"/>
    <property type="match status" value="1"/>
</dbReference>
<accession>A0A1W4XAF8</accession>
<feature type="domain" description="ENT" evidence="4">
    <location>
        <begin position="13"/>
        <end position="85"/>
    </location>
</feature>
<dbReference type="GeneID" id="108739819"/>
<dbReference type="InterPro" id="IPR005491">
    <property type="entry name" value="ENT_dom"/>
</dbReference>
<keyword evidence="2" id="KW-0539">Nucleus</keyword>
<sequence length="728" mass="81523">MFPLLVDMTEDESWKVLRFLELEAYSSLVTALRAQGSLDSSKMKFMKEAGNILHISEERFKSELKRVVLDERLNTVAYYVSGSATTWEDWIQEGRSVIPPLSRAVPQTAYSAIANQVADEASKNNELLPLPAYTERKRGSSFSQSTNAILESSKSVQFRVPDTVKTEESKKRKNSYGIENSSIGHFMNAPKMSKIQQIYRQRTKAKMKEQQQLKLRQQEQEQKSYQRTQQTIHQKYNPAFNQQKLPLSPQPPSSVSPKINILQNISLSSPKSEETIEMIKNEVDSYMAQKALAAEQNNVASQQPGCSNENEAPKNVNNMKSTSQNYKYISSPTSVNDAGTKTVKVCPIRKTTAKTPTGQKLIIVSNPQTITTPSILQRTLTIPFVKNISMKNFDKFKIVSTNATPVTLNLTAVTNTVANTSNTSTIPKHKILSVKTNTGGKKIISLSHLQALTAKGGIRMLPLGTKIITTKGPIINSTSAPVYIMNSMGNAQTVTKSSLTTPLMVPSKLQTNSLVVNNNVSVNSDFHQSNTNSEEEVPNKSIVLETSMESESLPDDIESHITQLTEIPQTTVDHRTVEEEHCNIKLGTSELHDDNGMVHEQYVVDQNEELQNEIIHENHFLEEHEIDGSEIIEEEGEEIIQEDGEIIEDETVVVQDKYIIDDTIIAEDSEDSYIIIDKTADIEPYEEERNSSMHLINFEDNSQKSSMEFGELEIATENNCAKIQTNIR</sequence>
<dbReference type="GO" id="GO:0005654">
    <property type="term" value="C:nucleoplasm"/>
    <property type="evidence" value="ECO:0007669"/>
    <property type="project" value="TreeGrafter"/>
</dbReference>
<proteinExistence type="predicted"/>
<dbReference type="InterPro" id="IPR036142">
    <property type="entry name" value="ENT_dom-like_sf"/>
</dbReference>
<dbReference type="GO" id="GO:0006355">
    <property type="term" value="P:regulation of DNA-templated transcription"/>
    <property type="evidence" value="ECO:0007669"/>
    <property type="project" value="InterPro"/>
</dbReference>
<dbReference type="SMART" id="SM01191">
    <property type="entry name" value="ENT"/>
    <property type="match status" value="1"/>
</dbReference>
<dbReference type="RefSeq" id="XP_018329388.1">
    <property type="nucleotide sequence ID" value="XM_018473886.2"/>
</dbReference>
<dbReference type="SUPFAM" id="SSF158639">
    <property type="entry name" value="ENT-like"/>
    <property type="match status" value="1"/>
</dbReference>
<dbReference type="Proteomes" id="UP000192223">
    <property type="component" value="Unplaced"/>
</dbReference>
<evidence type="ECO:0000259" key="4">
    <source>
        <dbReference type="SMART" id="SM01191"/>
    </source>
</evidence>
<feature type="region of interest" description="Disordered" evidence="3">
    <location>
        <begin position="206"/>
        <end position="229"/>
    </location>
</feature>
<comment type="subcellular location">
    <subcellularLocation>
        <location evidence="1">Nucleus</location>
    </subcellularLocation>
</comment>
<reference evidence="6" key="1">
    <citation type="submission" date="2025-08" db="UniProtKB">
        <authorList>
            <consortium name="RefSeq"/>
        </authorList>
    </citation>
    <scope>IDENTIFICATION</scope>
    <source>
        <tissue evidence="6">Entire body</tissue>
    </source>
</reference>
<evidence type="ECO:0000313" key="6">
    <source>
        <dbReference type="RefSeq" id="XP_018329388.1"/>
    </source>
</evidence>
<feature type="compositionally biased region" description="Basic and acidic residues" evidence="3">
    <location>
        <begin position="206"/>
        <end position="224"/>
    </location>
</feature>
<evidence type="ECO:0000256" key="2">
    <source>
        <dbReference type="ARBA" id="ARBA00023242"/>
    </source>
</evidence>
<evidence type="ECO:0000256" key="1">
    <source>
        <dbReference type="ARBA" id="ARBA00004123"/>
    </source>
</evidence>
<keyword evidence="5" id="KW-1185">Reference proteome</keyword>
<protein>
    <submittedName>
        <fullName evidence="6">BRCA2-interacting transcriptional repressor EMSY isoform X1</fullName>
    </submittedName>
</protein>
<gene>
    <name evidence="6" type="primary">LOC108739819</name>
</gene>
<dbReference type="PANTHER" id="PTHR16500">
    <property type="entry name" value="BRCA2-INTERACTING TRANSCRIPTIONAL REPRESSOR EMSY"/>
    <property type="match status" value="1"/>
</dbReference>
<name>A0A1W4XAF8_AGRPL</name>
<dbReference type="OrthoDB" id="10035579at2759"/>
<dbReference type="Pfam" id="PF03735">
    <property type="entry name" value="ENT"/>
    <property type="match status" value="1"/>
</dbReference>
<dbReference type="InParanoid" id="A0A1W4XAF8"/>
<dbReference type="Gene3D" id="1.10.1240.40">
    <property type="entry name" value="ENT domain"/>
    <property type="match status" value="1"/>
</dbReference>
<evidence type="ECO:0000256" key="3">
    <source>
        <dbReference type="SAM" id="MobiDB-lite"/>
    </source>
</evidence>
<dbReference type="InterPro" id="IPR033482">
    <property type="entry name" value="EMSY"/>
</dbReference>